<dbReference type="KEGG" id="xtr:100496728"/>
<keyword evidence="8" id="KW-0968">Cytoplasmic vesicle</keyword>
<evidence type="ECO:0000313" key="14">
    <source>
        <dbReference type="Ensembl" id="ENSXETP00000098015"/>
    </source>
</evidence>
<evidence type="ECO:0000256" key="12">
    <source>
        <dbReference type="ARBA" id="ARBA00093646"/>
    </source>
</evidence>
<dbReference type="Ensembl" id="ENSXETT00000066925">
    <property type="protein sequence ID" value="ENSXETP00000098015"/>
    <property type="gene ID" value="ENSXETG00000036260"/>
</dbReference>
<dbReference type="GO" id="GO:0005793">
    <property type="term" value="C:endoplasmic reticulum-Golgi intermediate compartment"/>
    <property type="evidence" value="ECO:0007669"/>
    <property type="project" value="UniProtKB-SubCell"/>
</dbReference>
<organism evidence="14">
    <name type="scientific">Xenopus tropicalis</name>
    <name type="common">Western clawed frog</name>
    <name type="synonym">Silurana tropicalis</name>
    <dbReference type="NCBI Taxonomy" id="8364"/>
    <lineage>
        <taxon>Eukaryota</taxon>
        <taxon>Metazoa</taxon>
        <taxon>Chordata</taxon>
        <taxon>Craniata</taxon>
        <taxon>Vertebrata</taxon>
        <taxon>Euteleostomi</taxon>
        <taxon>Amphibia</taxon>
        <taxon>Batrachia</taxon>
        <taxon>Anura</taxon>
        <taxon>Pipoidea</taxon>
        <taxon>Pipidae</taxon>
        <taxon>Xenopodinae</taxon>
        <taxon>Xenopus</taxon>
        <taxon>Silurana</taxon>
    </lineage>
</organism>
<feature type="region of interest" description="Disordered" evidence="13">
    <location>
        <begin position="91"/>
        <end position="133"/>
    </location>
</feature>
<reference evidence="14" key="1">
    <citation type="journal article" date="2010" name="Science">
        <title>The genome of the Western clawed frog Xenopus tropicalis.</title>
        <authorList>
            <person name="Hellsten U."/>
            <person name="Harland R.M."/>
            <person name="Gilchrist M.J."/>
            <person name="Hendrix D."/>
            <person name="Jurka J."/>
            <person name="Kapitonov V."/>
            <person name="Ovcharenko I."/>
            <person name="Putnam N.H."/>
            <person name="Shu S."/>
            <person name="Taher L."/>
            <person name="Blitz I.L."/>
            <person name="Blumberg B."/>
            <person name="Dichmann D.S."/>
            <person name="Dubchak I."/>
            <person name="Amaya E."/>
            <person name="Detter J.C."/>
            <person name="Fletcher R."/>
            <person name="Gerhard D.S."/>
            <person name="Goodstein D."/>
            <person name="Graves T."/>
            <person name="Grigoriev I.V."/>
            <person name="Grimwood J."/>
            <person name="Kawashima T."/>
            <person name="Lindquist E."/>
            <person name="Lucas S.M."/>
            <person name="Mead P.E."/>
            <person name="Mitros T."/>
            <person name="Ogino H."/>
            <person name="Ohta Y."/>
            <person name="Poliakov A.V."/>
            <person name="Pollet N."/>
            <person name="Robert J."/>
            <person name="Salamov A."/>
            <person name="Sater A.K."/>
            <person name="Schmutz J."/>
            <person name="Terry A."/>
            <person name="Vize P.D."/>
            <person name="Warren W.C."/>
            <person name="Wells D."/>
            <person name="Wills A."/>
            <person name="Wilson R.K."/>
            <person name="Zimmerman L.B."/>
            <person name="Zorn A.M."/>
            <person name="Grainger R."/>
            <person name="Grammer T."/>
            <person name="Khokha M.K."/>
            <person name="Richardson P.M."/>
            <person name="Rokhsar D.S."/>
        </authorList>
    </citation>
    <scope>NUCLEOTIDE SEQUENCE [LARGE SCALE GENOMIC DNA]</scope>
    <source>
        <strain evidence="14">Nigerian</strain>
    </source>
</reference>
<keyword evidence="4" id="KW-0967">Endosome</keyword>
<protein>
    <recommendedName>
        <fullName evidence="11">Vacuolar ATPase assembly protein VMA22</fullName>
    </recommendedName>
    <alternativeName>
        <fullName evidence="12">Coiled-coil domain-containing protein 115</fullName>
    </alternativeName>
</protein>
<dbReference type="GO" id="GO:0005764">
    <property type="term" value="C:lysosome"/>
    <property type="evidence" value="ECO:0007669"/>
    <property type="project" value="UniProtKB-SubCell"/>
</dbReference>
<evidence type="ECO:0000256" key="8">
    <source>
        <dbReference type="ARBA" id="ARBA00023329"/>
    </source>
</evidence>
<reference evidence="16" key="3">
    <citation type="submission" date="2025-04" db="UniProtKB">
        <authorList>
            <consortium name="RefSeq"/>
        </authorList>
    </citation>
    <scope>IDENTIFICATION</scope>
    <source>
        <strain evidence="16">Nigerian</strain>
        <tissue evidence="16">Liver and blood</tissue>
    </source>
</reference>
<proteinExistence type="predicted"/>
<evidence type="ECO:0000256" key="10">
    <source>
        <dbReference type="ARBA" id="ARBA00064380"/>
    </source>
</evidence>
<evidence type="ECO:0000313" key="17">
    <source>
        <dbReference type="Xenbase" id="XB-GENE-5795059"/>
    </source>
</evidence>
<comment type="subcellular location">
    <subcellularLocation>
        <location evidence="9">Cytoplasmic vesicle</location>
        <location evidence="9">COPI-coated vesicle</location>
    </subcellularLocation>
    <subcellularLocation>
        <location evidence="3">Endoplasmic reticulum-Golgi intermediate compartment</location>
    </subcellularLocation>
    <subcellularLocation>
        <location evidence="1">Endosome</location>
    </subcellularLocation>
    <subcellularLocation>
        <location evidence="2">Lysosome</location>
    </subcellularLocation>
</comment>
<name>A0A6I8SI89_XENTR</name>
<dbReference type="GO" id="GO:0030137">
    <property type="term" value="C:COPI-coated vesicle"/>
    <property type="evidence" value="ECO:0007669"/>
    <property type="project" value="UniProtKB-SubCell"/>
</dbReference>
<dbReference type="OrthoDB" id="408631at2759"/>
<comment type="subunit">
    <text evidence="10">Accessory component of the multisubunit proton-transporting vacuolar (V)-ATPase protein pump.</text>
</comment>
<dbReference type="OMA" id="YFMDQLE"/>
<keyword evidence="6" id="KW-0175">Coiled coil</keyword>
<keyword evidence="7" id="KW-0458">Lysosome</keyword>
<dbReference type="GeneID" id="100496728"/>
<evidence type="ECO:0000313" key="15">
    <source>
        <dbReference type="Proteomes" id="UP000008143"/>
    </source>
</evidence>
<dbReference type="Pfam" id="PF21730">
    <property type="entry name" value="Vma22_CCDC115"/>
    <property type="match status" value="1"/>
</dbReference>
<keyword evidence="15" id="KW-1185">Reference proteome</keyword>
<gene>
    <name evidence="17" type="primary">vma22</name>
    <name evidence="16" type="synonym">ccdc115</name>
    <name evidence="14" type="synonym">XB5795058</name>
</gene>
<evidence type="ECO:0000256" key="6">
    <source>
        <dbReference type="ARBA" id="ARBA00023054"/>
    </source>
</evidence>
<dbReference type="Reactome" id="R-XTR-8980692">
    <property type="pathway name" value="RHOA GTPase cycle"/>
</dbReference>
<evidence type="ECO:0000256" key="7">
    <source>
        <dbReference type="ARBA" id="ARBA00023228"/>
    </source>
</evidence>
<dbReference type="Xenbase" id="XB-GENE-5795059">
    <property type="gene designation" value="vma22"/>
</dbReference>
<dbReference type="FunFam" id="1.10.287.3240:FF:000005">
    <property type="entry name" value="coiled-coil domain-containing protein 115"/>
    <property type="match status" value="1"/>
</dbReference>
<reference evidence="14" key="2">
    <citation type="submission" date="2020-05" db="UniProtKB">
        <authorList>
            <consortium name="Ensembl"/>
        </authorList>
    </citation>
    <scope>IDENTIFICATION</scope>
</reference>
<dbReference type="CTD" id="84317"/>
<sequence length="200" mass="22490">MGSDTEVALLCGRLDALTLRLMEELESLRDKREALNQHIEQGWLCLSQARYSMGNKRVGSLHYRPDMAPLTLVQSRAAEEEGHTQFHIKRQEAESQNVEEIGSLDQPGLRHRRGPTDPPKPPRGHTESPGQDPLRWFGVLVPQSLRQAQSTFREGILLAAEVASLQSSVDTTQREWRLLLAEKQQLLAQRYSGAEPGLAH</sequence>
<dbReference type="PANTHER" id="PTHR31996">
    <property type="entry name" value="COILED-COIL DOMAIN-CONTAINING PROTEIN 115"/>
    <property type="match status" value="1"/>
</dbReference>
<dbReference type="Gene3D" id="1.10.287.3240">
    <property type="match status" value="1"/>
</dbReference>
<evidence type="ECO:0000313" key="16">
    <source>
        <dbReference type="RefSeq" id="XP_031747185.1"/>
    </source>
</evidence>
<dbReference type="GO" id="GO:0051082">
    <property type="term" value="F:unfolded protein binding"/>
    <property type="evidence" value="ECO:0000318"/>
    <property type="project" value="GO_Central"/>
</dbReference>
<dbReference type="Proteomes" id="UP000008143">
    <property type="component" value="Chromosome 8"/>
</dbReference>
<evidence type="ECO:0000256" key="5">
    <source>
        <dbReference type="ARBA" id="ARBA00022824"/>
    </source>
</evidence>
<evidence type="ECO:0000256" key="2">
    <source>
        <dbReference type="ARBA" id="ARBA00004371"/>
    </source>
</evidence>
<dbReference type="InterPro" id="IPR040357">
    <property type="entry name" value="Vma22/CCDC115"/>
</dbReference>
<dbReference type="AGR" id="Xenbase:XB-GENE-5795059"/>
<dbReference type="PANTHER" id="PTHR31996:SF2">
    <property type="entry name" value="COILED-COIL DOMAIN-CONTAINING PROTEIN 115"/>
    <property type="match status" value="1"/>
</dbReference>
<evidence type="ECO:0000256" key="4">
    <source>
        <dbReference type="ARBA" id="ARBA00022753"/>
    </source>
</evidence>
<evidence type="ECO:0000256" key="9">
    <source>
        <dbReference type="ARBA" id="ARBA00046287"/>
    </source>
</evidence>
<dbReference type="GO" id="GO:0070072">
    <property type="term" value="P:vacuolar proton-transporting V-type ATPase complex assembly"/>
    <property type="evidence" value="ECO:0007669"/>
    <property type="project" value="InterPro"/>
</dbReference>
<evidence type="ECO:0000256" key="13">
    <source>
        <dbReference type="SAM" id="MobiDB-lite"/>
    </source>
</evidence>
<keyword evidence="5" id="KW-0256">Endoplasmic reticulum</keyword>
<accession>A0A6I8SI89</accession>
<evidence type="ECO:0000256" key="11">
    <source>
        <dbReference type="ARBA" id="ARBA00093634"/>
    </source>
</evidence>
<dbReference type="GO" id="GO:0005768">
    <property type="term" value="C:endosome"/>
    <property type="evidence" value="ECO:0007669"/>
    <property type="project" value="UniProtKB-SubCell"/>
</dbReference>
<dbReference type="GeneTree" id="ENSGT00390000012929"/>
<dbReference type="AlphaFoldDB" id="A0A6I8SI89"/>
<dbReference type="RefSeq" id="XP_031747185.1">
    <property type="nucleotide sequence ID" value="XM_031891325.1"/>
</dbReference>
<evidence type="ECO:0000256" key="3">
    <source>
        <dbReference type="ARBA" id="ARBA00004399"/>
    </source>
</evidence>
<evidence type="ECO:0000256" key="1">
    <source>
        <dbReference type="ARBA" id="ARBA00004177"/>
    </source>
</evidence>
<dbReference type="Bgee" id="ENSXETG00000036260">
    <property type="expression patterns" value="Expressed in 2-cell stage embryo and 13 other cell types or tissues"/>
</dbReference>